<accession>A0ABU1V9Z3</accession>
<name>A0ABU1V9Z3_9BURK</name>
<proteinExistence type="predicted"/>
<organism evidence="2 3">
    <name type="scientific">Hydrogenophaga laconesensis</name>
    <dbReference type="NCBI Taxonomy" id="1805971"/>
    <lineage>
        <taxon>Bacteria</taxon>
        <taxon>Pseudomonadati</taxon>
        <taxon>Pseudomonadota</taxon>
        <taxon>Betaproteobacteria</taxon>
        <taxon>Burkholderiales</taxon>
        <taxon>Comamonadaceae</taxon>
        <taxon>Hydrogenophaga</taxon>
    </lineage>
</organism>
<keyword evidence="3" id="KW-1185">Reference proteome</keyword>
<gene>
    <name evidence="2" type="ORF">J2X09_001871</name>
</gene>
<evidence type="ECO:0000256" key="1">
    <source>
        <dbReference type="SAM" id="MobiDB-lite"/>
    </source>
</evidence>
<evidence type="ECO:0000313" key="2">
    <source>
        <dbReference type="EMBL" id="MDR7094133.1"/>
    </source>
</evidence>
<comment type="caution">
    <text evidence="2">The sequence shown here is derived from an EMBL/GenBank/DDBJ whole genome shotgun (WGS) entry which is preliminary data.</text>
</comment>
<dbReference type="Proteomes" id="UP001265550">
    <property type="component" value="Unassembled WGS sequence"/>
</dbReference>
<reference evidence="2 3" key="1">
    <citation type="submission" date="2023-07" db="EMBL/GenBank/DDBJ databases">
        <title>Sorghum-associated microbial communities from plants grown in Nebraska, USA.</title>
        <authorList>
            <person name="Schachtman D."/>
        </authorList>
    </citation>
    <scope>NUCLEOTIDE SEQUENCE [LARGE SCALE GENOMIC DNA]</scope>
    <source>
        <strain evidence="2 3">BE240</strain>
    </source>
</reference>
<evidence type="ECO:0000313" key="3">
    <source>
        <dbReference type="Proteomes" id="UP001265550"/>
    </source>
</evidence>
<feature type="region of interest" description="Disordered" evidence="1">
    <location>
        <begin position="1"/>
        <end position="22"/>
    </location>
</feature>
<sequence>MSNQSDGGPAFPQAFAMSPKPDQGMSLRDHFAGCALPAVYAEAMQDARDGSGLFSDPEWRVGLALDAYTMADAMLKARNQ</sequence>
<dbReference type="EMBL" id="JAVDWE010000004">
    <property type="protein sequence ID" value="MDR7094133.1"/>
    <property type="molecule type" value="Genomic_DNA"/>
</dbReference>
<protein>
    <submittedName>
        <fullName evidence="2">Uncharacterized protein</fullName>
    </submittedName>
</protein>
<dbReference type="RefSeq" id="WP_204733158.1">
    <property type="nucleotide sequence ID" value="NZ_JAVDWE010000004.1"/>
</dbReference>